<gene>
    <name evidence="3" type="ORF">BCY86_05305</name>
</gene>
<keyword evidence="2" id="KW-0812">Transmembrane</keyword>
<keyword evidence="2" id="KW-1133">Transmembrane helix</keyword>
<accession>A0A1L6MXD1</accession>
<evidence type="ECO:0000256" key="2">
    <source>
        <dbReference type="SAM" id="Phobius"/>
    </source>
</evidence>
<feature type="transmembrane region" description="Helical" evidence="2">
    <location>
        <begin position="45"/>
        <end position="67"/>
    </location>
</feature>
<dbReference type="EMBL" id="CP016908">
    <property type="protein sequence ID" value="APS00162.1"/>
    <property type="molecule type" value="Genomic_DNA"/>
</dbReference>
<organism evidence="3 4">
    <name type="scientific">Pajaroellobacter abortibovis</name>
    <dbReference type="NCBI Taxonomy" id="1882918"/>
    <lineage>
        <taxon>Bacteria</taxon>
        <taxon>Pseudomonadati</taxon>
        <taxon>Myxococcota</taxon>
        <taxon>Polyangia</taxon>
        <taxon>Polyangiales</taxon>
        <taxon>Polyangiaceae</taxon>
    </lineage>
</organism>
<protein>
    <recommendedName>
        <fullName evidence="5">Tetratricopeptide repeat-like domain-containing protein</fullName>
    </recommendedName>
</protein>
<keyword evidence="2" id="KW-0472">Membrane</keyword>
<dbReference type="OrthoDB" id="5496853at2"/>
<dbReference type="AlphaFoldDB" id="A0A1L6MXD1"/>
<sequence>MPQKLNLLSDFESPELSTVSSAHLPSDPLFDYLLQGLRWIRKRRAIVISGAVAIGVALLALVSYLYVSQKKEAQAVLQLTKSMQLLNTPLEDKRGERRTLTSSVPSFKTFEERRAAALKAYRRLEAQFSSTAAAKLARLHEASLLLDMRYPQEAILAFLEVRNSVLAQLDKEIYGRAVEGLGFAYELQSRVEKQSDAMNSALAAFRELETIDSKGFKELGLYHQARCYETQGDIEKAKALLWDVYHRTHQSTETAGLFVYLKRVVEAKLRVLDPEVFSALYKKEGGGKSLTQAQLNQLLKQIEKPVSPQSSGSEGVPAAPKQRSP</sequence>
<evidence type="ECO:0000313" key="4">
    <source>
        <dbReference type="Proteomes" id="UP000185544"/>
    </source>
</evidence>
<dbReference type="Proteomes" id="UP000185544">
    <property type="component" value="Chromosome"/>
</dbReference>
<reference evidence="3 4" key="1">
    <citation type="submission" date="2016-08" db="EMBL/GenBank/DDBJ databases">
        <title>Identification and validation of antigenic proteins from Pajaroellobacter abortibovis using de-novo genome sequence assembly and reverse vaccinology.</title>
        <authorList>
            <person name="Welly B.T."/>
            <person name="Miller M.R."/>
            <person name="Stott J.L."/>
            <person name="Blanchard M.T."/>
            <person name="Islas-Trejo A.D."/>
            <person name="O'Rourke S.M."/>
            <person name="Young A.E."/>
            <person name="Medrano J.F."/>
            <person name="Van Eenennaam A.L."/>
        </authorList>
    </citation>
    <scope>NUCLEOTIDE SEQUENCE [LARGE SCALE GENOMIC DNA]</scope>
    <source>
        <strain evidence="3 4">BTF92-0548A/99-0131</strain>
    </source>
</reference>
<name>A0A1L6MXD1_9BACT</name>
<evidence type="ECO:0000313" key="3">
    <source>
        <dbReference type="EMBL" id="APS00162.1"/>
    </source>
</evidence>
<dbReference type="STRING" id="1882918.BCY86_05305"/>
<evidence type="ECO:0000256" key="1">
    <source>
        <dbReference type="SAM" id="MobiDB-lite"/>
    </source>
</evidence>
<dbReference type="RefSeq" id="WP_075276827.1">
    <property type="nucleotide sequence ID" value="NZ_CP016908.1"/>
</dbReference>
<evidence type="ECO:0008006" key="5">
    <source>
        <dbReference type="Google" id="ProtNLM"/>
    </source>
</evidence>
<feature type="region of interest" description="Disordered" evidence="1">
    <location>
        <begin position="302"/>
        <end position="325"/>
    </location>
</feature>
<dbReference type="KEGG" id="pabo:BCY86_05305"/>
<proteinExistence type="predicted"/>
<keyword evidence="4" id="KW-1185">Reference proteome</keyword>